<evidence type="ECO:0000313" key="2">
    <source>
        <dbReference type="Proteomes" id="UP000005237"/>
    </source>
</evidence>
<dbReference type="AlphaFoldDB" id="A0A8R1HW94"/>
<proteinExistence type="predicted"/>
<protein>
    <submittedName>
        <fullName evidence="1">Uncharacterized protein</fullName>
    </submittedName>
</protein>
<dbReference type="Proteomes" id="UP000005237">
    <property type="component" value="Unassembled WGS sequence"/>
</dbReference>
<name>A0A8R1HW94_CAEJA</name>
<evidence type="ECO:0000313" key="1">
    <source>
        <dbReference type="EnsemblMetazoa" id="CJA08673.1"/>
    </source>
</evidence>
<organism evidence="1 2">
    <name type="scientific">Caenorhabditis japonica</name>
    <dbReference type="NCBI Taxonomy" id="281687"/>
    <lineage>
        <taxon>Eukaryota</taxon>
        <taxon>Metazoa</taxon>
        <taxon>Ecdysozoa</taxon>
        <taxon>Nematoda</taxon>
        <taxon>Chromadorea</taxon>
        <taxon>Rhabditida</taxon>
        <taxon>Rhabditina</taxon>
        <taxon>Rhabditomorpha</taxon>
        <taxon>Rhabditoidea</taxon>
        <taxon>Rhabditidae</taxon>
        <taxon>Peloderinae</taxon>
        <taxon>Caenorhabditis</taxon>
    </lineage>
</organism>
<accession>A0A8R1HW94</accession>
<reference evidence="1" key="2">
    <citation type="submission" date="2022-06" db="UniProtKB">
        <authorList>
            <consortium name="EnsemblMetazoa"/>
        </authorList>
    </citation>
    <scope>IDENTIFICATION</scope>
    <source>
        <strain evidence="1">DF5081</strain>
    </source>
</reference>
<keyword evidence="2" id="KW-1185">Reference proteome</keyword>
<sequence>MEGYKFSPSTVVIDTEAFVQKHAAQIDCDQMVAKVDFSDSSFPFSMSLGNNLLAKTALFKSRCIEKGRSDEMNENFNKISGAAFYVKGVFKYPTAPPFNVEFCLQYFNLYYEELNVSYEPRFANLSFLQPYEDVKKENNVCRTSRCKKQLPKVYPSNPIKSYLNGVARFNVRPCVRRSGIFV</sequence>
<reference evidence="2" key="1">
    <citation type="submission" date="2010-08" db="EMBL/GenBank/DDBJ databases">
        <authorList>
            <consortium name="Caenorhabditis japonica Sequencing Consortium"/>
            <person name="Wilson R.K."/>
        </authorList>
    </citation>
    <scope>NUCLEOTIDE SEQUENCE [LARGE SCALE GENOMIC DNA]</scope>
    <source>
        <strain evidence="2">DF5081</strain>
    </source>
</reference>
<dbReference type="EnsemblMetazoa" id="CJA08673.1">
    <property type="protein sequence ID" value="CJA08673.1"/>
    <property type="gene ID" value="WBGene00127877"/>
</dbReference>